<dbReference type="GO" id="GO:0016798">
    <property type="term" value="F:hydrolase activity, acting on glycosyl bonds"/>
    <property type="evidence" value="ECO:0007669"/>
    <property type="project" value="UniProtKB-KW"/>
</dbReference>
<dbReference type="RefSeq" id="WP_129605628.1">
    <property type="nucleotide sequence ID" value="NZ_SBLB01000009.1"/>
</dbReference>
<evidence type="ECO:0000256" key="3">
    <source>
        <dbReference type="ARBA" id="ARBA00023295"/>
    </source>
</evidence>
<reference evidence="5 6" key="1">
    <citation type="submission" date="2019-01" db="EMBL/GenBank/DDBJ databases">
        <title>Spirosoma flava sp. nov., a propanil-degrading bacterium isolated from herbicide-contaminated soil.</title>
        <authorList>
            <person name="Zhang L."/>
            <person name="Jiang J.-D."/>
        </authorList>
    </citation>
    <scope>NUCLEOTIDE SEQUENCE [LARGE SCALE GENOMIC DNA]</scope>
    <source>
        <strain evidence="5 6">TY50</strain>
    </source>
</reference>
<keyword evidence="2" id="KW-0378">Hydrolase</keyword>
<evidence type="ECO:0000313" key="6">
    <source>
        <dbReference type="Proteomes" id="UP000290407"/>
    </source>
</evidence>
<dbReference type="Gene3D" id="2.60.40.10">
    <property type="entry name" value="Immunoglobulins"/>
    <property type="match status" value="1"/>
</dbReference>
<keyword evidence="3" id="KW-0326">Glycosidase</keyword>
<dbReference type="InterPro" id="IPR013783">
    <property type="entry name" value="Ig-like_fold"/>
</dbReference>
<evidence type="ECO:0000256" key="2">
    <source>
        <dbReference type="ARBA" id="ARBA00022801"/>
    </source>
</evidence>
<organism evidence="5 6">
    <name type="scientific">Spirosoma sordidisoli</name>
    <dbReference type="NCBI Taxonomy" id="2502893"/>
    <lineage>
        <taxon>Bacteria</taxon>
        <taxon>Pseudomonadati</taxon>
        <taxon>Bacteroidota</taxon>
        <taxon>Cytophagia</taxon>
        <taxon>Cytophagales</taxon>
        <taxon>Cytophagaceae</taxon>
        <taxon>Spirosoma</taxon>
    </lineage>
</organism>
<feature type="domain" description="Glycoside hydrolase family 2" evidence="4">
    <location>
        <begin position="1"/>
        <end position="53"/>
    </location>
</feature>
<dbReference type="EMBL" id="SBLB01000009">
    <property type="protein sequence ID" value="RYC67176.1"/>
    <property type="molecule type" value="Genomic_DNA"/>
</dbReference>
<dbReference type="Pfam" id="PF18565">
    <property type="entry name" value="Glyco_hydro2_C5"/>
    <property type="match status" value="1"/>
</dbReference>
<protein>
    <recommendedName>
        <fullName evidence="4">Glycoside hydrolase family 2 domain-containing protein</fullName>
    </recommendedName>
</protein>
<dbReference type="Proteomes" id="UP000290407">
    <property type="component" value="Unassembled WGS sequence"/>
</dbReference>
<evidence type="ECO:0000256" key="1">
    <source>
        <dbReference type="ARBA" id="ARBA00007401"/>
    </source>
</evidence>
<dbReference type="AlphaFoldDB" id="A0A4Q2UE82"/>
<gene>
    <name evidence="5" type="ORF">EQG79_26235</name>
</gene>
<accession>A0A4Q2UE82</accession>
<evidence type="ECO:0000259" key="4">
    <source>
        <dbReference type="Pfam" id="PF18565"/>
    </source>
</evidence>
<evidence type="ECO:0000313" key="5">
    <source>
        <dbReference type="EMBL" id="RYC67176.1"/>
    </source>
</evidence>
<comment type="caution">
    <text evidence="5">The sequence shown here is derived from an EMBL/GenBank/DDBJ whole genome shotgun (WGS) entry which is preliminary data.</text>
</comment>
<comment type="similarity">
    <text evidence="1">Belongs to the glycosyl hydrolase 2 family.</text>
</comment>
<keyword evidence="6" id="KW-1185">Reference proteome</keyword>
<name>A0A4Q2UE82_9BACT</name>
<dbReference type="InterPro" id="IPR040605">
    <property type="entry name" value="Glyco_hydro2_dom5"/>
</dbReference>
<sequence length="82" mass="8541">MPQAANPIWFEVSGPGELVATDNGDPADLVSFASNERKAYNGLTLAISMSRPGALEPYLSARTARNAGSAENDSVASCPMRG</sequence>
<proteinExistence type="inferred from homology"/>